<feature type="signal peptide" evidence="1">
    <location>
        <begin position="1"/>
        <end position="49"/>
    </location>
</feature>
<feature type="chain" id="PRO_5015399501" evidence="1">
    <location>
        <begin position="50"/>
        <end position="203"/>
    </location>
</feature>
<dbReference type="AlphaFoldDB" id="A0A2T1AL53"/>
<dbReference type="InterPro" id="IPR010642">
    <property type="entry name" value="Invasion_prot_B"/>
</dbReference>
<keyword evidence="1" id="KW-0732">Signal</keyword>
<accession>A0A2T1AL53</accession>
<organism evidence="2 3">
    <name type="scientific">Tritonibacter scottomollicae</name>
    <name type="common">Epibacterium scottomollicae</name>
    <dbReference type="NCBI Taxonomy" id="483013"/>
    <lineage>
        <taxon>Bacteria</taxon>
        <taxon>Pseudomonadati</taxon>
        <taxon>Pseudomonadota</taxon>
        <taxon>Alphaproteobacteria</taxon>
        <taxon>Rhodobacterales</taxon>
        <taxon>Paracoccaceae</taxon>
        <taxon>Tritonibacter</taxon>
    </lineage>
</organism>
<evidence type="ECO:0000256" key="1">
    <source>
        <dbReference type="SAM" id="SignalP"/>
    </source>
</evidence>
<dbReference type="Pfam" id="PF06776">
    <property type="entry name" value="IalB"/>
    <property type="match status" value="1"/>
</dbReference>
<dbReference type="EMBL" id="PVUF01000002">
    <property type="protein sequence ID" value="PRZ49293.1"/>
    <property type="molecule type" value="Genomic_DNA"/>
</dbReference>
<gene>
    <name evidence="2" type="ORF">CLV89_10235</name>
</gene>
<protein>
    <submittedName>
        <fullName evidence="2">Invasion protein IalB</fullName>
    </submittedName>
</protein>
<evidence type="ECO:0000313" key="2">
    <source>
        <dbReference type="EMBL" id="PRZ49293.1"/>
    </source>
</evidence>
<reference evidence="2 3" key="1">
    <citation type="submission" date="2018-03" db="EMBL/GenBank/DDBJ databases">
        <title>Genomic Encyclopedia of Archaeal and Bacterial Type Strains, Phase II (KMG-II): from individual species to whole genera.</title>
        <authorList>
            <person name="Goeker M."/>
        </authorList>
    </citation>
    <scope>NUCLEOTIDE SEQUENCE [LARGE SCALE GENOMIC DNA]</scope>
    <source>
        <strain evidence="2 3">DSM 25328</strain>
    </source>
</reference>
<comment type="caution">
    <text evidence="2">The sequence shown here is derived from an EMBL/GenBank/DDBJ whole genome shotgun (WGS) entry which is preliminary data.</text>
</comment>
<sequence>MGKDDVQNIADSPGTFEDKTVLEAGRMAFKLRCLAGALLLVGMATTASAQQATTENRVGAHVDWSVFEESSPRECIGVSAPKETVNTRDGRVVAVRRSEIRLFVFFRPDGGNKGQVTFTGGYPFAPGSTVNMKIGDSEFELFTEGEWAWPATPTDDSKIITAMKRGTDAVLTARSSRGTQTQDTFSLLGFTASIEDAEKRCAG</sequence>
<dbReference type="Proteomes" id="UP000237718">
    <property type="component" value="Unassembled WGS sequence"/>
</dbReference>
<proteinExistence type="predicted"/>
<evidence type="ECO:0000313" key="3">
    <source>
        <dbReference type="Proteomes" id="UP000237718"/>
    </source>
</evidence>
<name>A0A2T1AL53_TRISK</name>